<name>A0A2B7Z9R9_9EURO</name>
<gene>
    <name evidence="1" type="ORF">GX50_07107</name>
</gene>
<organism evidence="1 2">
    <name type="scientific">[Emmonsia] crescens</name>
    <dbReference type="NCBI Taxonomy" id="73230"/>
    <lineage>
        <taxon>Eukaryota</taxon>
        <taxon>Fungi</taxon>
        <taxon>Dikarya</taxon>
        <taxon>Ascomycota</taxon>
        <taxon>Pezizomycotina</taxon>
        <taxon>Eurotiomycetes</taxon>
        <taxon>Eurotiomycetidae</taxon>
        <taxon>Onygenales</taxon>
        <taxon>Ajellomycetaceae</taxon>
        <taxon>Emergomyces</taxon>
    </lineage>
</organism>
<sequence length="118" mass="13486">MTRIPRMILFPCTYSASPKLKFGFPYDGGALILRRPQDQHLPVLTIVISTYLPTEYLTTRQHESIDRELIRDRNQGRELELLDTSLWTLTSATKGAFRKVNGFLSLAQLNGFDLADSR</sequence>
<reference evidence="1 2" key="1">
    <citation type="submission" date="2017-10" db="EMBL/GenBank/DDBJ databases">
        <title>Comparative genomics in systemic dimorphic fungi from Ajellomycetaceae.</title>
        <authorList>
            <person name="Munoz J.F."/>
            <person name="Mcewen J.G."/>
            <person name="Clay O.K."/>
            <person name="Cuomo C.A."/>
        </authorList>
    </citation>
    <scope>NUCLEOTIDE SEQUENCE [LARGE SCALE GENOMIC DNA]</scope>
    <source>
        <strain evidence="1 2">UAMH4076</strain>
    </source>
</reference>
<evidence type="ECO:0000313" key="1">
    <source>
        <dbReference type="EMBL" id="PGH30130.1"/>
    </source>
</evidence>
<evidence type="ECO:0000313" key="2">
    <source>
        <dbReference type="Proteomes" id="UP000226031"/>
    </source>
</evidence>
<dbReference type="AlphaFoldDB" id="A0A2B7Z9R9"/>
<accession>A0A2B7Z9R9</accession>
<dbReference type="Proteomes" id="UP000226031">
    <property type="component" value="Unassembled WGS sequence"/>
</dbReference>
<protein>
    <submittedName>
        <fullName evidence="1">Uncharacterized protein</fullName>
    </submittedName>
</protein>
<dbReference type="EMBL" id="PDND01000190">
    <property type="protein sequence ID" value="PGH30130.1"/>
    <property type="molecule type" value="Genomic_DNA"/>
</dbReference>
<comment type="caution">
    <text evidence="1">The sequence shown here is derived from an EMBL/GenBank/DDBJ whole genome shotgun (WGS) entry which is preliminary data.</text>
</comment>
<keyword evidence="2" id="KW-1185">Reference proteome</keyword>
<proteinExistence type="predicted"/>